<evidence type="ECO:0000256" key="7">
    <source>
        <dbReference type="ARBA" id="ARBA00023065"/>
    </source>
</evidence>
<evidence type="ECO:0000256" key="5">
    <source>
        <dbReference type="ARBA" id="ARBA00022692"/>
    </source>
</evidence>
<dbReference type="InterPro" id="IPR006037">
    <property type="entry name" value="RCK_C"/>
</dbReference>
<evidence type="ECO:0000259" key="10">
    <source>
        <dbReference type="PROSITE" id="PS51201"/>
    </source>
</evidence>
<dbReference type="InterPro" id="IPR036291">
    <property type="entry name" value="NAD(P)-bd_dom_sf"/>
</dbReference>
<dbReference type="PANTHER" id="PTHR43562:SF1">
    <property type="entry name" value="NA(+)_H(+) ANTIPORTER YJBQ-RELATED"/>
    <property type="match status" value="1"/>
</dbReference>
<feature type="transmembrane region" description="Helical" evidence="9">
    <location>
        <begin position="226"/>
        <end position="252"/>
    </location>
</feature>
<keyword evidence="7" id="KW-0406">Ion transport</keyword>
<keyword evidence="6 9" id="KW-1133">Transmembrane helix</keyword>
<dbReference type="Pfam" id="PF02254">
    <property type="entry name" value="TrkA_N"/>
    <property type="match status" value="1"/>
</dbReference>
<evidence type="ECO:0000256" key="9">
    <source>
        <dbReference type="SAM" id="Phobius"/>
    </source>
</evidence>
<organism evidence="12 13">
    <name type="scientific">Spectribacter acetivorans</name>
    <dbReference type="NCBI Taxonomy" id="3075603"/>
    <lineage>
        <taxon>Bacteria</taxon>
        <taxon>Pseudomonadati</taxon>
        <taxon>Pseudomonadota</taxon>
        <taxon>Gammaproteobacteria</taxon>
        <taxon>Salinisphaerales</taxon>
        <taxon>Salinisphaeraceae</taxon>
        <taxon>Spectribacter</taxon>
    </lineage>
</organism>
<dbReference type="PROSITE" id="PS51202">
    <property type="entry name" value="RCK_C"/>
    <property type="match status" value="1"/>
</dbReference>
<evidence type="ECO:0000313" key="12">
    <source>
        <dbReference type="EMBL" id="MDT0618968.1"/>
    </source>
</evidence>
<dbReference type="SUPFAM" id="SSF51735">
    <property type="entry name" value="NAD(P)-binding Rossmann-fold domains"/>
    <property type="match status" value="1"/>
</dbReference>
<dbReference type="InterPro" id="IPR003148">
    <property type="entry name" value="RCK_N"/>
</dbReference>
<dbReference type="InterPro" id="IPR038770">
    <property type="entry name" value="Na+/solute_symporter_sf"/>
</dbReference>
<protein>
    <submittedName>
        <fullName evidence="12">Cation:proton antiporter</fullName>
    </submittedName>
</protein>
<keyword evidence="13" id="KW-1185">Reference proteome</keyword>
<dbReference type="PROSITE" id="PS51201">
    <property type="entry name" value="RCK_N"/>
    <property type="match status" value="1"/>
</dbReference>
<keyword evidence="2" id="KW-0813">Transport</keyword>
<feature type="transmembrane region" description="Helical" evidence="9">
    <location>
        <begin position="318"/>
        <end position="342"/>
    </location>
</feature>
<evidence type="ECO:0000256" key="6">
    <source>
        <dbReference type="ARBA" id="ARBA00022989"/>
    </source>
</evidence>
<evidence type="ECO:0000256" key="3">
    <source>
        <dbReference type="ARBA" id="ARBA00022449"/>
    </source>
</evidence>
<feature type="transmembrane region" description="Helical" evidence="9">
    <location>
        <begin position="6"/>
        <end position="25"/>
    </location>
</feature>
<feature type="transmembrane region" description="Helical" evidence="9">
    <location>
        <begin position="103"/>
        <end position="123"/>
    </location>
</feature>
<dbReference type="Gene3D" id="3.30.70.1450">
    <property type="entry name" value="Regulator of K+ conductance, C-terminal domain"/>
    <property type="match status" value="1"/>
</dbReference>
<reference evidence="12 13" key="1">
    <citation type="submission" date="2023-09" db="EMBL/GenBank/DDBJ databases">
        <authorList>
            <person name="Rey-Velasco X."/>
        </authorList>
    </citation>
    <scope>NUCLEOTIDE SEQUENCE [LARGE SCALE GENOMIC DNA]</scope>
    <source>
        <strain evidence="12 13">P385</strain>
    </source>
</reference>
<keyword evidence="4" id="KW-0630">Potassium</keyword>
<dbReference type="PANTHER" id="PTHR43562">
    <property type="entry name" value="NAPA-TYPE SODIUM/HYDROGEN ANTIPORTER"/>
    <property type="match status" value="1"/>
</dbReference>
<feature type="transmembrane region" description="Helical" evidence="9">
    <location>
        <begin position="381"/>
        <end position="402"/>
    </location>
</feature>
<dbReference type="Pfam" id="PF02080">
    <property type="entry name" value="TrkA_C"/>
    <property type="match status" value="1"/>
</dbReference>
<sequence length="621" mass="66569">MHESEISFIPLLIVVALGFLVPVALSPVRRFGIPVIVGEIVAGIIVGQSGLGLVESGRVLEVLSAFGFAYLMFLSGLEMDFSQIPQHRSLHGSSRIGRLVRNPFALGGLMFALTALCSVAAGFYLRHIGVVDSPWLMAMILSTTSLGVVAPVLKERGLLAERYGQTILVCALIADFVTVLLISTYVLFQSEGLSLEMFVVLILVMVFLIVYQLAARFREHVPAQNLMRMLSTATAQIQVRGSLAVALVFIALAESLGAENILGAFLAGVIISLLSGSHSSVLREKLDAIGYGFFIPVFFIMVGVQFDLPALLASGSGLQLVAVLVAIAIAVKLAGGMVFRLAYSWRQTLAASTLLSARLSLIIAVATIGREIGAITPALEAAIILVAIVTCLLSPMLFNRLLPPGPRPRDHILVAGAGADARALVARLRALELDVEAVALREAHAEDEAAGGVSSARLARLRDAGINEAGIVVAMAEHDEDNQYVCRLARDIHSVHNVVAWVRDPAHNRRFLDAGAQVINPSTSKLLMLESLILSGEARTLSQDQALSQDVRVVKLRNRWLRDQKLRDLGLPDGVSVLRIERGGEVLIPGLDSGTRANDVFTLAGDAGLVDEVARRLARPW</sequence>
<feature type="domain" description="RCK N-terminal" evidence="10">
    <location>
        <begin position="409"/>
        <end position="523"/>
    </location>
</feature>
<dbReference type="RefSeq" id="WP_311659246.1">
    <property type="nucleotide sequence ID" value="NZ_JAVRHY010000009.1"/>
</dbReference>
<feature type="transmembrane region" description="Helical" evidence="9">
    <location>
        <begin position="63"/>
        <end position="82"/>
    </location>
</feature>
<accession>A0ABU3B913</accession>
<keyword evidence="5 9" id="KW-0812">Transmembrane</keyword>
<feature type="transmembrane region" description="Helical" evidence="9">
    <location>
        <begin position="135"/>
        <end position="153"/>
    </location>
</feature>
<feature type="transmembrane region" description="Helical" evidence="9">
    <location>
        <begin position="32"/>
        <end position="51"/>
    </location>
</feature>
<dbReference type="Pfam" id="PF00999">
    <property type="entry name" value="Na_H_Exchanger"/>
    <property type="match status" value="1"/>
</dbReference>
<feature type="domain" description="RCK C-terminal" evidence="11">
    <location>
        <begin position="536"/>
        <end position="619"/>
    </location>
</feature>
<dbReference type="EMBL" id="JAVRHY010000009">
    <property type="protein sequence ID" value="MDT0618968.1"/>
    <property type="molecule type" value="Genomic_DNA"/>
</dbReference>
<keyword evidence="8 9" id="KW-0472">Membrane</keyword>
<feature type="transmembrane region" description="Helical" evidence="9">
    <location>
        <begin position="194"/>
        <end position="214"/>
    </location>
</feature>
<dbReference type="Gene3D" id="1.20.1530.20">
    <property type="match status" value="1"/>
</dbReference>
<evidence type="ECO:0000256" key="8">
    <source>
        <dbReference type="ARBA" id="ARBA00023136"/>
    </source>
</evidence>
<dbReference type="InterPro" id="IPR006153">
    <property type="entry name" value="Cation/H_exchanger_TM"/>
</dbReference>
<evidence type="ECO:0000256" key="1">
    <source>
        <dbReference type="ARBA" id="ARBA00004141"/>
    </source>
</evidence>
<feature type="transmembrane region" description="Helical" evidence="9">
    <location>
        <begin position="288"/>
        <end position="306"/>
    </location>
</feature>
<dbReference type="Gene3D" id="3.40.50.720">
    <property type="entry name" value="NAD(P)-binding Rossmann-like Domain"/>
    <property type="match status" value="1"/>
</dbReference>
<keyword evidence="4" id="KW-0633">Potassium transport</keyword>
<dbReference type="Proteomes" id="UP001259982">
    <property type="component" value="Unassembled WGS sequence"/>
</dbReference>
<proteinExistence type="predicted"/>
<evidence type="ECO:0000256" key="4">
    <source>
        <dbReference type="ARBA" id="ARBA00022538"/>
    </source>
</evidence>
<dbReference type="SUPFAM" id="SSF116726">
    <property type="entry name" value="TrkA C-terminal domain-like"/>
    <property type="match status" value="1"/>
</dbReference>
<comment type="subcellular location">
    <subcellularLocation>
        <location evidence="1">Membrane</location>
        <topology evidence="1">Multi-pass membrane protein</topology>
    </subcellularLocation>
</comment>
<evidence type="ECO:0000256" key="2">
    <source>
        <dbReference type="ARBA" id="ARBA00022448"/>
    </source>
</evidence>
<name>A0ABU3B913_9GAMM</name>
<dbReference type="InterPro" id="IPR036721">
    <property type="entry name" value="RCK_C_sf"/>
</dbReference>
<feature type="transmembrane region" description="Helical" evidence="9">
    <location>
        <begin position="258"/>
        <end position="276"/>
    </location>
</feature>
<evidence type="ECO:0000259" key="11">
    <source>
        <dbReference type="PROSITE" id="PS51202"/>
    </source>
</evidence>
<keyword evidence="3" id="KW-0050">Antiport</keyword>
<comment type="caution">
    <text evidence="12">The sequence shown here is derived from an EMBL/GenBank/DDBJ whole genome shotgun (WGS) entry which is preliminary data.</text>
</comment>
<evidence type="ECO:0000313" key="13">
    <source>
        <dbReference type="Proteomes" id="UP001259982"/>
    </source>
</evidence>
<feature type="transmembrane region" description="Helical" evidence="9">
    <location>
        <begin position="165"/>
        <end position="188"/>
    </location>
</feature>
<gene>
    <name evidence="12" type="ORF">RM531_10820</name>
</gene>